<dbReference type="Gene3D" id="1.10.1790.10">
    <property type="entry name" value="PRD domain"/>
    <property type="match status" value="1"/>
</dbReference>
<evidence type="ECO:0000256" key="5">
    <source>
        <dbReference type="ARBA" id="ARBA00022679"/>
    </source>
</evidence>
<keyword evidence="8" id="KW-0805">Transcription regulation</keyword>
<evidence type="ECO:0000259" key="13">
    <source>
        <dbReference type="PROSITE" id="PS51094"/>
    </source>
</evidence>
<evidence type="ECO:0000256" key="11">
    <source>
        <dbReference type="ARBA" id="ARBA00041175"/>
    </source>
</evidence>
<evidence type="ECO:0000256" key="9">
    <source>
        <dbReference type="ARBA" id="ARBA00023163"/>
    </source>
</evidence>
<dbReference type="PROSITE" id="PS51372">
    <property type="entry name" value="PRD_2"/>
    <property type="match status" value="1"/>
</dbReference>
<keyword evidence="16" id="KW-1185">Reference proteome</keyword>
<dbReference type="GeneID" id="77467277"/>
<reference evidence="16" key="1">
    <citation type="journal article" date="2018" name="MSphere">
        <title>Fusobacterium Genomics Using MinION and Illumina Sequencing Enables Genome Completion and Correction.</title>
        <authorList>
            <person name="Todd S.M."/>
            <person name="Settlage R.E."/>
            <person name="Lahmers K.K."/>
            <person name="Slade D.J."/>
        </authorList>
    </citation>
    <scope>NUCLEOTIDE SEQUENCE [LARGE SCALE GENOMIC DNA]</scope>
    <source>
        <strain evidence="16">ATCC 27725</strain>
    </source>
</reference>
<evidence type="ECO:0000256" key="3">
    <source>
        <dbReference type="ARBA" id="ARBA00022490"/>
    </source>
</evidence>
<dbReference type="EMBL" id="CP028103">
    <property type="protein sequence ID" value="AVQ30546.1"/>
    <property type="molecule type" value="Genomic_DNA"/>
</dbReference>
<evidence type="ECO:0000256" key="4">
    <source>
        <dbReference type="ARBA" id="ARBA00022553"/>
    </source>
</evidence>
<sequence length="660" mass="78514">MALNKKHFEILKELKKEDDLKRIASIFNQTERSIRYKIGELNENLGEEKIFIKKRKIFCLLDEKDISSLIKGINEYNYVYEQKERIDLLILESILQKDEFQIEELADILQISKSTLRADIKILSTKLSKMGILLEQYQYNNKKCHLSYKNSDLIYYLAIFLYQYVIFDEGDSRVSFKNTSYFEKMVSEKLTKQYLGVLEDSYQKIKNIDLPYTDETLNLLILLISVLKLRSLSTEDLDVLNRKVLRETREFKVLQKTFIEFSETQLYFLTDYLLRISCDEKEIFSKHRNWLEIELGVYRLIKEFEHLKNVQLVKNKRLMDDILYYIKPLIYRSSKKIELKNSILKEVKLVYEDTFYYLKKAFHSFETLLNLEVSDNEIGFLVPIFEVALRNQIKQPKKIVVASSYKRNLTNFLLARLEEEFLVDIVKVVSIKQLDKIHGEEIDLLVTTSDLTQMNLPYSVCQVNPILTDIDKAHLKEFELMPQDKKIPLEKLMGLIERNINIEDWNGNKLREELLHTFPNNILDEREQEAQEELQIPKNVRTSICTFEWREAVRAGMEILWKQKYIKKSYMEESVNKKEEESLIFFLNEKTALFYTEPKENVFKTGFSLIEVKHPLLVRKKKIKYFVCFAPKGDAEDRSLLFQLNDYFEEEGIEKKLKNI</sequence>
<dbReference type="InterPro" id="IPR001034">
    <property type="entry name" value="DeoR_HTH"/>
</dbReference>
<evidence type="ECO:0000256" key="6">
    <source>
        <dbReference type="ARBA" id="ARBA00022683"/>
    </source>
</evidence>
<gene>
    <name evidence="15" type="ORF">C4N18_04675</name>
</gene>
<dbReference type="SUPFAM" id="SSF63520">
    <property type="entry name" value="PTS-regulatory domain, PRD"/>
    <property type="match status" value="1"/>
</dbReference>
<dbReference type="Gene3D" id="3.40.930.10">
    <property type="entry name" value="Mannitol-specific EII, Chain A"/>
    <property type="match status" value="1"/>
</dbReference>
<protein>
    <recommendedName>
        <fullName evidence="11">Ascorbate-specific PTS system EIIA component</fullName>
    </recommendedName>
    <alternativeName>
        <fullName evidence="12">Ascorbate-specific phosphotransferase enzyme IIA component</fullName>
    </alternativeName>
</protein>
<evidence type="ECO:0000259" key="14">
    <source>
        <dbReference type="PROSITE" id="PS51372"/>
    </source>
</evidence>
<name>A0ABN5JEL7_FUSVA</name>
<evidence type="ECO:0000256" key="10">
    <source>
        <dbReference type="ARBA" id="ARBA00037387"/>
    </source>
</evidence>
<keyword evidence="4" id="KW-0597">Phosphoprotein</keyword>
<keyword evidence="2" id="KW-0813">Transport</keyword>
<keyword evidence="5" id="KW-0808">Transferase</keyword>
<dbReference type="Pfam" id="PF08220">
    <property type="entry name" value="HTH_DeoR"/>
    <property type="match status" value="1"/>
</dbReference>
<feature type="domain" description="PRD" evidence="14">
    <location>
        <begin position="288"/>
        <end position="395"/>
    </location>
</feature>
<keyword evidence="7" id="KW-0418">Kinase</keyword>
<dbReference type="PANTHER" id="PTHR36203:SF1">
    <property type="entry name" value="ASCORBATE-SPECIFIC PTS SYSTEM EIIA COMPONENT"/>
    <property type="match status" value="1"/>
</dbReference>
<dbReference type="InterPro" id="IPR002178">
    <property type="entry name" value="PTS_EIIA_type-2_dom"/>
</dbReference>
<keyword evidence="9" id="KW-0804">Transcription</keyword>
<dbReference type="InterPro" id="IPR011608">
    <property type="entry name" value="PRD"/>
</dbReference>
<evidence type="ECO:0000313" key="16">
    <source>
        <dbReference type="Proteomes" id="UP000241238"/>
    </source>
</evidence>
<comment type="subcellular location">
    <subcellularLocation>
        <location evidence="1">Cytoplasm</location>
    </subcellularLocation>
</comment>
<dbReference type="Pfam" id="PF00874">
    <property type="entry name" value="PRD"/>
    <property type="match status" value="1"/>
</dbReference>
<dbReference type="SUPFAM" id="SSF55804">
    <property type="entry name" value="Phoshotransferase/anion transport protein"/>
    <property type="match status" value="1"/>
</dbReference>
<dbReference type="PROSITE" id="PS51094">
    <property type="entry name" value="PTS_EIIA_TYPE_2"/>
    <property type="match status" value="1"/>
</dbReference>
<evidence type="ECO:0000256" key="8">
    <source>
        <dbReference type="ARBA" id="ARBA00023015"/>
    </source>
</evidence>
<dbReference type="PANTHER" id="PTHR36203">
    <property type="entry name" value="ASCORBATE-SPECIFIC PTS SYSTEM EIIA COMPONENT"/>
    <property type="match status" value="1"/>
</dbReference>
<evidence type="ECO:0000256" key="1">
    <source>
        <dbReference type="ARBA" id="ARBA00004496"/>
    </source>
</evidence>
<organism evidence="15 16">
    <name type="scientific">Fusobacterium varium ATCC 27725</name>
    <dbReference type="NCBI Taxonomy" id="469618"/>
    <lineage>
        <taxon>Bacteria</taxon>
        <taxon>Fusobacteriati</taxon>
        <taxon>Fusobacteriota</taxon>
        <taxon>Fusobacteriia</taxon>
        <taxon>Fusobacteriales</taxon>
        <taxon>Fusobacteriaceae</taxon>
        <taxon>Fusobacterium</taxon>
    </lineage>
</organism>
<accession>A0ABN5JEL7</accession>
<proteinExistence type="predicted"/>
<dbReference type="InterPro" id="IPR051351">
    <property type="entry name" value="Ascorbate-PTS_EIIA_comp"/>
</dbReference>
<dbReference type="RefSeq" id="WP_005951826.1">
    <property type="nucleotide sequence ID" value="NZ_CP028103.1"/>
</dbReference>
<keyword evidence="3" id="KW-0963">Cytoplasm</keyword>
<keyword evidence="6" id="KW-0598">Phosphotransferase system</keyword>
<evidence type="ECO:0000256" key="12">
    <source>
        <dbReference type="ARBA" id="ARBA00042072"/>
    </source>
</evidence>
<dbReference type="InterPro" id="IPR016152">
    <property type="entry name" value="PTrfase/Anion_transptr"/>
</dbReference>
<dbReference type="Proteomes" id="UP000241238">
    <property type="component" value="Chromosome"/>
</dbReference>
<evidence type="ECO:0000256" key="7">
    <source>
        <dbReference type="ARBA" id="ARBA00022777"/>
    </source>
</evidence>
<comment type="function">
    <text evidence="10">The phosphoenolpyruvate-dependent sugar phosphotransferase system (sugar PTS), a major carbohydrate active transport system, catalyzes the phosphorylation of incoming sugar substrates concomitantly with their translocation across the cell membrane. The enzyme II UlaABC PTS system is involved in ascorbate transport.</text>
</comment>
<evidence type="ECO:0000256" key="2">
    <source>
        <dbReference type="ARBA" id="ARBA00022448"/>
    </source>
</evidence>
<feature type="domain" description="PTS EIIA type-2" evidence="13">
    <location>
        <begin position="533"/>
        <end position="660"/>
    </location>
</feature>
<dbReference type="InterPro" id="IPR036634">
    <property type="entry name" value="PRD_sf"/>
</dbReference>
<evidence type="ECO:0000313" key="15">
    <source>
        <dbReference type="EMBL" id="AVQ30546.1"/>
    </source>
</evidence>